<accession>A0AC60R0J4</accession>
<name>A0AC60R0J4_IXOPE</name>
<feature type="non-terminal residue" evidence="1">
    <location>
        <position position="59"/>
    </location>
</feature>
<reference evidence="1 2" key="1">
    <citation type="journal article" date="2020" name="Cell">
        <title>Large-Scale Comparative Analyses of Tick Genomes Elucidate Their Genetic Diversity and Vector Capacities.</title>
        <authorList>
            <consortium name="Tick Genome and Microbiome Consortium (TIGMIC)"/>
            <person name="Jia N."/>
            <person name="Wang J."/>
            <person name="Shi W."/>
            <person name="Du L."/>
            <person name="Sun Y."/>
            <person name="Zhan W."/>
            <person name="Jiang J.F."/>
            <person name="Wang Q."/>
            <person name="Zhang B."/>
            <person name="Ji P."/>
            <person name="Bell-Sakyi L."/>
            <person name="Cui X.M."/>
            <person name="Yuan T.T."/>
            <person name="Jiang B.G."/>
            <person name="Yang W.F."/>
            <person name="Lam T.T."/>
            <person name="Chang Q.C."/>
            <person name="Ding S.J."/>
            <person name="Wang X.J."/>
            <person name="Zhu J.G."/>
            <person name="Ruan X.D."/>
            <person name="Zhao L."/>
            <person name="Wei J.T."/>
            <person name="Ye R.Z."/>
            <person name="Que T.C."/>
            <person name="Du C.H."/>
            <person name="Zhou Y.H."/>
            <person name="Cheng J.X."/>
            <person name="Dai P.F."/>
            <person name="Guo W.B."/>
            <person name="Han X.H."/>
            <person name="Huang E.J."/>
            <person name="Li L.F."/>
            <person name="Wei W."/>
            <person name="Gao Y.C."/>
            <person name="Liu J.Z."/>
            <person name="Shao H.Z."/>
            <person name="Wang X."/>
            <person name="Wang C.C."/>
            <person name="Yang T.C."/>
            <person name="Huo Q.B."/>
            <person name="Li W."/>
            <person name="Chen H.Y."/>
            <person name="Chen S.E."/>
            <person name="Zhou L.G."/>
            <person name="Ni X.B."/>
            <person name="Tian J.H."/>
            <person name="Sheng Y."/>
            <person name="Liu T."/>
            <person name="Pan Y.S."/>
            <person name="Xia L.Y."/>
            <person name="Li J."/>
            <person name="Zhao F."/>
            <person name="Cao W.C."/>
        </authorList>
    </citation>
    <scope>NUCLEOTIDE SEQUENCE [LARGE SCALE GENOMIC DNA]</scope>
    <source>
        <strain evidence="1">Iper-2018</strain>
    </source>
</reference>
<comment type="caution">
    <text evidence="1">The sequence shown here is derived from an EMBL/GenBank/DDBJ whole genome shotgun (WGS) entry which is preliminary data.</text>
</comment>
<evidence type="ECO:0000313" key="1">
    <source>
        <dbReference type="EMBL" id="KAG0444982.1"/>
    </source>
</evidence>
<dbReference type="EMBL" id="JABSTQ010001103">
    <property type="protein sequence ID" value="KAG0444982.1"/>
    <property type="molecule type" value="Genomic_DNA"/>
</dbReference>
<keyword evidence="2" id="KW-1185">Reference proteome</keyword>
<proteinExistence type="predicted"/>
<feature type="non-terminal residue" evidence="1">
    <location>
        <position position="1"/>
    </location>
</feature>
<dbReference type="Proteomes" id="UP000805193">
    <property type="component" value="Unassembled WGS sequence"/>
</dbReference>
<gene>
    <name evidence="1" type="ORF">HPB47_007118</name>
</gene>
<sequence length="59" mass="6347">FAGNKILERAVAVIFGMAESTLHNIVERVASFLESISTDVIHFPISAQAKVAASGKFEK</sequence>
<evidence type="ECO:0000313" key="2">
    <source>
        <dbReference type="Proteomes" id="UP000805193"/>
    </source>
</evidence>
<protein>
    <submittedName>
        <fullName evidence="1">Uncharacterized protein</fullName>
    </submittedName>
</protein>
<organism evidence="1 2">
    <name type="scientific">Ixodes persulcatus</name>
    <name type="common">Taiga tick</name>
    <dbReference type="NCBI Taxonomy" id="34615"/>
    <lineage>
        <taxon>Eukaryota</taxon>
        <taxon>Metazoa</taxon>
        <taxon>Ecdysozoa</taxon>
        <taxon>Arthropoda</taxon>
        <taxon>Chelicerata</taxon>
        <taxon>Arachnida</taxon>
        <taxon>Acari</taxon>
        <taxon>Parasitiformes</taxon>
        <taxon>Ixodida</taxon>
        <taxon>Ixodoidea</taxon>
        <taxon>Ixodidae</taxon>
        <taxon>Ixodinae</taxon>
        <taxon>Ixodes</taxon>
    </lineage>
</organism>